<comment type="caution">
    <text evidence="1">The sequence shown here is derived from an EMBL/GenBank/DDBJ whole genome shotgun (WGS) entry which is preliminary data.</text>
</comment>
<organism evidence="1 2">
    <name type="scientific">Rhizoctonia solani</name>
    <dbReference type="NCBI Taxonomy" id="456999"/>
    <lineage>
        <taxon>Eukaryota</taxon>
        <taxon>Fungi</taxon>
        <taxon>Dikarya</taxon>
        <taxon>Basidiomycota</taxon>
        <taxon>Agaricomycotina</taxon>
        <taxon>Agaricomycetes</taxon>
        <taxon>Cantharellales</taxon>
        <taxon>Ceratobasidiaceae</taxon>
        <taxon>Rhizoctonia</taxon>
    </lineage>
</organism>
<name>A0A8H3E8I8_9AGAM</name>
<proteinExistence type="predicted"/>
<accession>A0A8H3E8I8</accession>
<dbReference type="EMBL" id="CAJNJQ010004456">
    <property type="protein sequence ID" value="CAE7211284.1"/>
    <property type="molecule type" value="Genomic_DNA"/>
</dbReference>
<dbReference type="Proteomes" id="UP000663827">
    <property type="component" value="Unassembled WGS sequence"/>
</dbReference>
<gene>
    <name evidence="1" type="ORF">RDB_LOCUS152460</name>
</gene>
<sequence length="90" mass="9479">MASNLCASPVVRYFPPLCRLPTRPPLATTATLGTVATLATTATRATLAIARATPRKILHTLAKGETTHRLLISSHMSPSSGLMLDPSAKN</sequence>
<evidence type="ECO:0000313" key="1">
    <source>
        <dbReference type="EMBL" id="CAE7211284.1"/>
    </source>
</evidence>
<protein>
    <submittedName>
        <fullName evidence="1">Uncharacterized protein</fullName>
    </submittedName>
</protein>
<reference evidence="1" key="1">
    <citation type="submission" date="2021-01" db="EMBL/GenBank/DDBJ databases">
        <authorList>
            <person name="Kaushik A."/>
        </authorList>
    </citation>
    <scope>NUCLEOTIDE SEQUENCE</scope>
    <source>
        <strain evidence="1">AG5</strain>
    </source>
</reference>
<evidence type="ECO:0000313" key="2">
    <source>
        <dbReference type="Proteomes" id="UP000663827"/>
    </source>
</evidence>
<dbReference type="AlphaFoldDB" id="A0A8H3E8I8"/>